<dbReference type="AlphaFoldDB" id="A0A7I4YY34"/>
<accession>A0A7I4YY34</accession>
<dbReference type="WBParaSite" id="HCON_00149520-00001">
    <property type="protein sequence ID" value="HCON_00149520-00001"/>
    <property type="gene ID" value="HCON_00149520"/>
</dbReference>
<protein>
    <submittedName>
        <fullName evidence="3">Uncharacterized protein</fullName>
    </submittedName>
</protein>
<feature type="compositionally biased region" description="Acidic residues" evidence="1">
    <location>
        <begin position="26"/>
        <end position="39"/>
    </location>
</feature>
<evidence type="ECO:0000313" key="3">
    <source>
        <dbReference type="WBParaSite" id="HCON_00149520-00001"/>
    </source>
</evidence>
<dbReference type="InterPro" id="IPR036910">
    <property type="entry name" value="HMG_box_dom_sf"/>
</dbReference>
<sequence>MPVFSPPKKRSRRDSEEDSSRFDGSGDYEDEHDDYDDGEELVHSKEDLISPHEMVEQIENFRKFVEERGKLSVSWSRMRGLFDDWMRQQTSNVVDSDILLKSFKRYLTSSLKPTNMSLDSCFRNVREYLDRPDSVLLHRDFPSKPPSLLQYYCKKFGHTAGFGKYKEIADLMKDDHAGRTECEQELLELEKSFVEKLEGFLASNSVVLLPKQREFVEHKIKLHRRKIFPVPRTPKAKVNKANGIPKEEKTAFDLFCSTKQDKYTDLPAEKRLKKLKKKFDKLPDDKREIFEKLALVR</sequence>
<dbReference type="Proteomes" id="UP000025227">
    <property type="component" value="Unplaced"/>
</dbReference>
<evidence type="ECO:0000313" key="2">
    <source>
        <dbReference type="Proteomes" id="UP000025227"/>
    </source>
</evidence>
<organism evidence="2 3">
    <name type="scientific">Haemonchus contortus</name>
    <name type="common">Barber pole worm</name>
    <dbReference type="NCBI Taxonomy" id="6289"/>
    <lineage>
        <taxon>Eukaryota</taxon>
        <taxon>Metazoa</taxon>
        <taxon>Ecdysozoa</taxon>
        <taxon>Nematoda</taxon>
        <taxon>Chromadorea</taxon>
        <taxon>Rhabditida</taxon>
        <taxon>Rhabditina</taxon>
        <taxon>Rhabditomorpha</taxon>
        <taxon>Strongyloidea</taxon>
        <taxon>Trichostrongylidae</taxon>
        <taxon>Haemonchus</taxon>
    </lineage>
</organism>
<evidence type="ECO:0000256" key="1">
    <source>
        <dbReference type="SAM" id="MobiDB-lite"/>
    </source>
</evidence>
<name>A0A7I4YY34_HAECO</name>
<dbReference type="OrthoDB" id="5831108at2759"/>
<dbReference type="SUPFAM" id="SSF47095">
    <property type="entry name" value="HMG-box"/>
    <property type="match status" value="1"/>
</dbReference>
<proteinExistence type="predicted"/>
<feature type="region of interest" description="Disordered" evidence="1">
    <location>
        <begin position="1"/>
        <end position="42"/>
    </location>
</feature>
<reference evidence="3" key="1">
    <citation type="submission" date="2020-12" db="UniProtKB">
        <authorList>
            <consortium name="WormBaseParasite"/>
        </authorList>
    </citation>
    <scope>IDENTIFICATION</scope>
    <source>
        <strain evidence="3">MHco3</strain>
    </source>
</reference>
<keyword evidence="2" id="KW-1185">Reference proteome</keyword>
<dbReference type="OMA" id="WNNESNA"/>